<reference evidence="2 3" key="1">
    <citation type="submission" date="2016-07" db="EMBL/GenBank/DDBJ databases">
        <title>Pervasive Adenine N6-methylation of Active Genes in Fungi.</title>
        <authorList>
            <consortium name="DOE Joint Genome Institute"/>
            <person name="Mondo S.J."/>
            <person name="Dannebaum R.O."/>
            <person name="Kuo R.C."/>
            <person name="Labutti K."/>
            <person name="Haridas S."/>
            <person name="Kuo A."/>
            <person name="Salamov A."/>
            <person name="Ahrendt S.R."/>
            <person name="Lipzen A."/>
            <person name="Sullivan W."/>
            <person name="Andreopoulos W.B."/>
            <person name="Clum A."/>
            <person name="Lindquist E."/>
            <person name="Daum C."/>
            <person name="Ramamoorthy G.K."/>
            <person name="Gryganskyi A."/>
            <person name="Culley D."/>
            <person name="Magnuson J.K."/>
            <person name="James T.Y."/>
            <person name="O'Malley M.A."/>
            <person name="Stajich J.E."/>
            <person name="Spatafora J.W."/>
            <person name="Visel A."/>
            <person name="Grigoriev I.V."/>
        </authorList>
    </citation>
    <scope>NUCLEOTIDE SEQUENCE [LARGE SCALE GENOMIC DNA]</scope>
    <source>
        <strain evidence="2 3">NRRL 3301</strain>
    </source>
</reference>
<organism evidence="2 3">
    <name type="scientific">Hesseltinella vesiculosa</name>
    <dbReference type="NCBI Taxonomy" id="101127"/>
    <lineage>
        <taxon>Eukaryota</taxon>
        <taxon>Fungi</taxon>
        <taxon>Fungi incertae sedis</taxon>
        <taxon>Mucoromycota</taxon>
        <taxon>Mucoromycotina</taxon>
        <taxon>Mucoromycetes</taxon>
        <taxon>Mucorales</taxon>
        <taxon>Cunninghamellaceae</taxon>
        <taxon>Hesseltinella</taxon>
    </lineage>
</organism>
<dbReference type="Proteomes" id="UP000242146">
    <property type="component" value="Unassembled WGS sequence"/>
</dbReference>
<proteinExistence type="predicted"/>
<sequence>MSDNKRPYAKLLEIYMESNRRHEERLAQQAGVPSSPVASAGASVGAAAPPPGPSGPSPLGSGPSGPPGSSSGFSGSAANAATGYKQRQLQWKQQLQHKQVIVMQQKPQHAAMSNHLQPNLQSCSSSDIPMLVWSVFKPWNSSSANSTSSSGSQ</sequence>
<comment type="caution">
    <text evidence="2">The sequence shown here is derived from an EMBL/GenBank/DDBJ whole genome shotgun (WGS) entry which is preliminary data.</text>
</comment>
<evidence type="ECO:0000313" key="3">
    <source>
        <dbReference type="Proteomes" id="UP000242146"/>
    </source>
</evidence>
<feature type="region of interest" description="Disordered" evidence="1">
    <location>
        <begin position="20"/>
        <end position="96"/>
    </location>
</feature>
<protein>
    <submittedName>
        <fullName evidence="2">Uncharacterized protein</fullName>
    </submittedName>
</protein>
<evidence type="ECO:0000256" key="1">
    <source>
        <dbReference type="SAM" id="MobiDB-lite"/>
    </source>
</evidence>
<dbReference type="EMBL" id="MCGT01000020">
    <property type="protein sequence ID" value="ORX51550.1"/>
    <property type="molecule type" value="Genomic_DNA"/>
</dbReference>
<feature type="compositionally biased region" description="Low complexity" evidence="1">
    <location>
        <begin position="30"/>
        <end position="47"/>
    </location>
</feature>
<feature type="compositionally biased region" description="Low complexity" evidence="1">
    <location>
        <begin position="57"/>
        <end position="96"/>
    </location>
</feature>
<keyword evidence="3" id="KW-1185">Reference proteome</keyword>
<gene>
    <name evidence="2" type="ORF">DM01DRAFT_328765</name>
</gene>
<accession>A0A1X2GDT3</accession>
<dbReference type="AlphaFoldDB" id="A0A1X2GDT3"/>
<name>A0A1X2GDT3_9FUNG</name>
<evidence type="ECO:0000313" key="2">
    <source>
        <dbReference type="EMBL" id="ORX51550.1"/>
    </source>
</evidence>